<feature type="signal peptide" evidence="10">
    <location>
        <begin position="1"/>
        <end position="27"/>
    </location>
</feature>
<protein>
    <recommendedName>
        <fullName evidence="10">Endoglucanase</fullName>
        <ecNumber evidence="10">3.2.1.4</ecNumber>
    </recommendedName>
</protein>
<keyword evidence="7 8" id="KW-0624">Polysaccharide degradation</keyword>
<dbReference type="GO" id="GO:0008810">
    <property type="term" value="F:cellulase activity"/>
    <property type="evidence" value="ECO:0007669"/>
    <property type="project" value="UniProtKB-EC"/>
</dbReference>
<evidence type="ECO:0000256" key="6">
    <source>
        <dbReference type="ARBA" id="ARBA00023295"/>
    </source>
</evidence>
<feature type="active site" evidence="8">
    <location>
        <position position="463"/>
    </location>
</feature>
<dbReference type="GO" id="GO:0030245">
    <property type="term" value="P:cellulose catabolic process"/>
    <property type="evidence" value="ECO:0007669"/>
    <property type="project" value="UniProtKB-KW"/>
</dbReference>
<evidence type="ECO:0000256" key="2">
    <source>
        <dbReference type="ARBA" id="ARBA00007072"/>
    </source>
</evidence>
<dbReference type="InterPro" id="IPR033126">
    <property type="entry name" value="Glyco_hydro_9_Asp/Glu_AS"/>
</dbReference>
<dbReference type="EC" id="3.2.1.4" evidence="10"/>
<evidence type="ECO:0000256" key="9">
    <source>
        <dbReference type="PROSITE-ProRule" id="PRU10060"/>
    </source>
</evidence>
<accession>A0A3B6MWS6</accession>
<evidence type="ECO:0000256" key="4">
    <source>
        <dbReference type="ARBA" id="ARBA00023001"/>
    </source>
</evidence>
<gene>
    <name evidence="12" type="primary">LOC123122281</name>
</gene>
<keyword evidence="4 10" id="KW-0136">Cellulose degradation</keyword>
<dbReference type="Gramene" id="TraesCS5D03G0729900.2">
    <property type="protein sequence ID" value="TraesCS5D03G0729900.2.CDS"/>
    <property type="gene ID" value="TraesCS5D03G0729900"/>
</dbReference>
<dbReference type="STRING" id="4565.A0A3B6MWS6"/>
<keyword evidence="3 8" id="KW-0378">Hydrolase</keyword>
<comment type="catalytic activity">
    <reaction evidence="1 10">
        <text>Endohydrolysis of (1-&gt;4)-beta-D-glucosidic linkages in cellulose, lichenin and cereal beta-D-glucans.</text>
        <dbReference type="EC" id="3.2.1.4"/>
    </reaction>
</comment>
<dbReference type="AlphaFoldDB" id="A0A3B6MWS6"/>
<dbReference type="PROSITE" id="PS00592">
    <property type="entry name" value="GH9_2"/>
    <property type="match status" value="1"/>
</dbReference>
<evidence type="ECO:0000256" key="3">
    <source>
        <dbReference type="ARBA" id="ARBA00022801"/>
    </source>
</evidence>
<dbReference type="Proteomes" id="UP000019116">
    <property type="component" value="Chromosome 5D"/>
</dbReference>
<reference evidence="12" key="1">
    <citation type="submission" date="2018-08" db="EMBL/GenBank/DDBJ databases">
        <authorList>
            <person name="Rossello M."/>
        </authorList>
    </citation>
    <scope>NUCLEOTIDE SEQUENCE [LARGE SCALE GENOMIC DNA]</scope>
    <source>
        <strain evidence="12">cv. Chinese Spring</strain>
    </source>
</reference>
<dbReference type="Pfam" id="PF00759">
    <property type="entry name" value="Glyco_hydro_9"/>
    <property type="match status" value="2"/>
</dbReference>
<evidence type="ECO:0000256" key="8">
    <source>
        <dbReference type="PROSITE-ProRule" id="PRU10059"/>
    </source>
</evidence>
<keyword evidence="5 8" id="KW-0119">Carbohydrate metabolism</keyword>
<keyword evidence="10" id="KW-0732">Signal</keyword>
<feature type="active site" evidence="9">
    <location>
        <position position="523"/>
    </location>
</feature>
<dbReference type="Gramene" id="TraesPARA_EIv1.0_1838510.2">
    <property type="protein sequence ID" value="TraesPARA_EIv1.0_1838510.2.CDS"/>
    <property type="gene ID" value="TraesPARA_EIv1.0_1838510"/>
</dbReference>
<keyword evidence="13" id="KW-1185">Reference proteome</keyword>
<proteinExistence type="inferred from homology"/>
<dbReference type="SUPFAM" id="SSF48208">
    <property type="entry name" value="Six-hairpin glycosidases"/>
    <property type="match status" value="1"/>
</dbReference>
<dbReference type="SMR" id="A0A3B6MWS6"/>
<feature type="active site" evidence="9">
    <location>
        <position position="514"/>
    </location>
</feature>
<dbReference type="PANTHER" id="PTHR22298">
    <property type="entry name" value="ENDO-1,4-BETA-GLUCANASE"/>
    <property type="match status" value="1"/>
</dbReference>
<dbReference type="InterPro" id="IPR008928">
    <property type="entry name" value="6-hairpin_glycosidase_sf"/>
</dbReference>
<dbReference type="InterPro" id="IPR012341">
    <property type="entry name" value="6hp_glycosidase-like_sf"/>
</dbReference>
<comment type="similarity">
    <text evidence="2 8 10">Belongs to the glycosyl hydrolase 9 (cellulase E) family.</text>
</comment>
<reference evidence="12" key="2">
    <citation type="submission" date="2018-10" db="UniProtKB">
        <authorList>
            <consortium name="EnsemblPlants"/>
        </authorList>
    </citation>
    <scope>IDENTIFICATION</scope>
</reference>
<evidence type="ECO:0000256" key="5">
    <source>
        <dbReference type="ARBA" id="ARBA00023277"/>
    </source>
</evidence>
<evidence type="ECO:0000313" key="13">
    <source>
        <dbReference type="Proteomes" id="UP000019116"/>
    </source>
</evidence>
<dbReference type="PROSITE" id="PS00698">
    <property type="entry name" value="GH9_3"/>
    <property type="match status" value="1"/>
</dbReference>
<evidence type="ECO:0000256" key="7">
    <source>
        <dbReference type="ARBA" id="ARBA00023326"/>
    </source>
</evidence>
<evidence type="ECO:0000259" key="11">
    <source>
        <dbReference type="Pfam" id="PF00759"/>
    </source>
</evidence>
<keyword evidence="6 8" id="KW-0326">Glycosidase</keyword>
<evidence type="ECO:0000313" key="12">
    <source>
        <dbReference type="EnsemblPlants" id="TraesCS5D02G323700.2"/>
    </source>
</evidence>
<feature type="domain" description="Glycoside hydrolase family 9" evidence="11">
    <location>
        <begin position="40"/>
        <end position="157"/>
    </location>
</feature>
<evidence type="ECO:0000256" key="1">
    <source>
        <dbReference type="ARBA" id="ARBA00000966"/>
    </source>
</evidence>
<feature type="domain" description="Glycoside hydrolase family 9" evidence="11">
    <location>
        <begin position="184"/>
        <end position="536"/>
    </location>
</feature>
<dbReference type="InterPro" id="IPR001701">
    <property type="entry name" value="Glyco_hydro_9"/>
</dbReference>
<dbReference type="InterPro" id="IPR018221">
    <property type="entry name" value="Glyco_hydro_9_His_AS"/>
</dbReference>
<sequence>MASAPAHHLRVRVLLVVLCAVSASASASFPWPWKRSGHDYRDALAKCILFFEGQRSGRLPADQRAAWRGDSGVSDGRAAGAGVDLEGGYYDAGDNVKFGFPMAFTTTMLSWSVLEFGDDMPREERRHAADAVRWGTDYLLKTLAHPGVIFMQASARARRPHCTSTACHGRARRRTRTRVTGRSPALCMMQVGDPWKDHECWERPEDMDTERTVYNVSAGRPGSEVAGETAAALAAASMVFRDGDREYAELLLDSAKKAFEFADSHRGAYSDDMDLRAGGCPFYCDFNGYQDELLWGAAWLRRASGDDTFREYIQNNGKTLGAEDSINEFGWDNKHAGLNVLISKEFIEGEALSMQSYKESADSFICTLIPESSSPHIQYTPGGMIYKPGGSNMQHVTSISFLLLTYAKYLTKSSHTVNCGDISVGPDTLRLQAKKQIDYLLGDNPMKMSYMVGYGDRYPQRIHHRGSSLPSIKDHPERMACKDGTPYYDSSSPNPNPLVGAIVGGPGEDDAYGDDRADYRKSEPTTYINAPLVGVLAYFVGNPNPGHIRH</sequence>
<evidence type="ECO:0000256" key="10">
    <source>
        <dbReference type="RuleBase" id="RU361166"/>
    </source>
</evidence>
<dbReference type="Gramene" id="TraesCS5D02G323700.2">
    <property type="protein sequence ID" value="TraesCS5D02G323700.2"/>
    <property type="gene ID" value="TraesCS5D02G323700"/>
</dbReference>
<organism evidence="12">
    <name type="scientific">Triticum aestivum</name>
    <name type="common">Wheat</name>
    <dbReference type="NCBI Taxonomy" id="4565"/>
    <lineage>
        <taxon>Eukaryota</taxon>
        <taxon>Viridiplantae</taxon>
        <taxon>Streptophyta</taxon>
        <taxon>Embryophyta</taxon>
        <taxon>Tracheophyta</taxon>
        <taxon>Spermatophyta</taxon>
        <taxon>Magnoliopsida</taxon>
        <taxon>Liliopsida</taxon>
        <taxon>Poales</taxon>
        <taxon>Poaceae</taxon>
        <taxon>BOP clade</taxon>
        <taxon>Pooideae</taxon>
        <taxon>Triticodae</taxon>
        <taxon>Triticeae</taxon>
        <taxon>Triticinae</taxon>
        <taxon>Triticum</taxon>
    </lineage>
</organism>
<feature type="chain" id="PRO_5017099343" description="Endoglucanase" evidence="10">
    <location>
        <begin position="28"/>
        <end position="550"/>
    </location>
</feature>
<dbReference type="EnsemblPlants" id="TraesCS5D02G323700.2">
    <property type="protein sequence ID" value="TraesCS5D02G323700.2"/>
    <property type="gene ID" value="TraesCS5D02G323700"/>
</dbReference>
<name>A0A3B6MWS6_WHEAT</name>
<dbReference type="Gene3D" id="1.50.10.10">
    <property type="match status" value="1"/>
</dbReference>
<dbReference type="OMA" id="TINCGNI"/>